<proteinExistence type="inferred from homology"/>
<dbReference type="SMART" id="SM00482">
    <property type="entry name" value="POLAc"/>
    <property type="match status" value="1"/>
</dbReference>
<dbReference type="PANTHER" id="PTHR10133:SF27">
    <property type="entry name" value="DNA POLYMERASE NU"/>
    <property type="match status" value="1"/>
</dbReference>
<keyword evidence="3" id="KW-0808">Transferase</keyword>
<dbReference type="SUPFAM" id="SSF53098">
    <property type="entry name" value="Ribonuclease H-like"/>
    <property type="match status" value="1"/>
</dbReference>
<dbReference type="Gene3D" id="1.10.150.20">
    <property type="entry name" value="5' to 3' exonuclease, C-terminal subdomain"/>
    <property type="match status" value="1"/>
</dbReference>
<dbReference type="Gene3D" id="3.30.70.370">
    <property type="match status" value="1"/>
</dbReference>
<evidence type="ECO:0000313" key="11">
    <source>
        <dbReference type="EMBL" id="WTU72640.1"/>
    </source>
</evidence>
<evidence type="ECO:0000256" key="2">
    <source>
        <dbReference type="ARBA" id="ARBA00012417"/>
    </source>
</evidence>
<dbReference type="InterPro" id="IPR043502">
    <property type="entry name" value="DNA/RNA_pol_sf"/>
</dbReference>
<organism evidence="11">
    <name type="scientific">Streptomyces sp. NBC_00049</name>
    <dbReference type="NCBI Taxonomy" id="2903617"/>
    <lineage>
        <taxon>Bacteria</taxon>
        <taxon>Bacillati</taxon>
        <taxon>Actinomycetota</taxon>
        <taxon>Actinomycetes</taxon>
        <taxon>Kitasatosporales</taxon>
        <taxon>Streptomycetaceae</taxon>
        <taxon>Streptomyces</taxon>
    </lineage>
</organism>
<keyword evidence="5" id="KW-0235">DNA replication</keyword>
<dbReference type="Gene3D" id="3.30.420.10">
    <property type="entry name" value="Ribonuclease H-like superfamily/Ribonuclease H"/>
    <property type="match status" value="1"/>
</dbReference>
<name>A0AAU2JIX0_9ACTN</name>
<dbReference type="SUPFAM" id="SSF56672">
    <property type="entry name" value="DNA/RNA polymerases"/>
    <property type="match status" value="1"/>
</dbReference>
<protein>
    <recommendedName>
        <fullName evidence="2">DNA-directed DNA polymerase</fullName>
        <ecNumber evidence="2">2.7.7.7</ecNumber>
    </recommendedName>
</protein>
<evidence type="ECO:0000256" key="6">
    <source>
        <dbReference type="ARBA" id="ARBA00022932"/>
    </source>
</evidence>
<evidence type="ECO:0000256" key="3">
    <source>
        <dbReference type="ARBA" id="ARBA00022679"/>
    </source>
</evidence>
<comment type="catalytic activity">
    <reaction evidence="8">
        <text>DNA(n) + a 2'-deoxyribonucleoside 5'-triphosphate = DNA(n+1) + diphosphate</text>
        <dbReference type="Rhea" id="RHEA:22508"/>
        <dbReference type="Rhea" id="RHEA-COMP:17339"/>
        <dbReference type="Rhea" id="RHEA-COMP:17340"/>
        <dbReference type="ChEBI" id="CHEBI:33019"/>
        <dbReference type="ChEBI" id="CHEBI:61560"/>
        <dbReference type="ChEBI" id="CHEBI:173112"/>
        <dbReference type="EC" id="2.7.7.7"/>
    </reaction>
</comment>
<dbReference type="InterPro" id="IPR002298">
    <property type="entry name" value="DNA_polymerase_A"/>
</dbReference>
<reference evidence="11" key="1">
    <citation type="submission" date="2022-10" db="EMBL/GenBank/DDBJ databases">
        <title>The complete genomes of actinobacterial strains from the NBC collection.</title>
        <authorList>
            <person name="Joergensen T.S."/>
            <person name="Alvarez Arevalo M."/>
            <person name="Sterndorff E.B."/>
            <person name="Faurdal D."/>
            <person name="Vuksanovic O."/>
            <person name="Mourched A.-S."/>
            <person name="Charusanti P."/>
            <person name="Shaw S."/>
            <person name="Blin K."/>
            <person name="Weber T."/>
        </authorList>
    </citation>
    <scope>NUCLEOTIDE SEQUENCE</scope>
    <source>
        <strain evidence="11">NBC_00049</strain>
    </source>
</reference>
<evidence type="ECO:0000256" key="9">
    <source>
        <dbReference type="SAM" id="MobiDB-lite"/>
    </source>
</evidence>
<dbReference type="PROSITE" id="PS00447">
    <property type="entry name" value="DNA_POLYMERASE_A"/>
    <property type="match status" value="1"/>
</dbReference>
<feature type="region of interest" description="Disordered" evidence="9">
    <location>
        <begin position="360"/>
        <end position="380"/>
    </location>
</feature>
<evidence type="ECO:0000256" key="4">
    <source>
        <dbReference type="ARBA" id="ARBA00022695"/>
    </source>
</evidence>
<evidence type="ECO:0000256" key="7">
    <source>
        <dbReference type="ARBA" id="ARBA00023125"/>
    </source>
</evidence>
<dbReference type="AlphaFoldDB" id="A0AAU2JIX0"/>
<feature type="region of interest" description="Disordered" evidence="9">
    <location>
        <begin position="95"/>
        <end position="116"/>
    </location>
</feature>
<dbReference type="GO" id="GO:0006261">
    <property type="term" value="P:DNA-templated DNA replication"/>
    <property type="evidence" value="ECO:0007669"/>
    <property type="project" value="InterPro"/>
</dbReference>
<keyword evidence="6" id="KW-0239">DNA-directed DNA polymerase</keyword>
<sequence>MTTVLDRPDTADEPHPVPGLAPPYPAIADCITTPDDLDTVVKELEQRDAFVLDVESVDTATGPRNIPAHNQVTWLALAADGFSCVVPLGHPNGNTTLTEAHRKKNPDTGRMDAFPAVYDPPPPQLDRRLVFSALEPLLFSDRVKIAHNAPFDLGSVAKYYGGRVPPPPYGDTLVLAWLLNENLPESEYSLKALARRFLNHSYGDIVTAWDHAHGVPAPTTKEARKKAAEAAEKKAEAIGKQVELHPFSLVADYAASDAEKTWDLWQLLHPYIETEGLSGIWDLEMGVVGALCHMGAGVPIDTAALRDLDARLTPSVREAAERIFHEAGTTFNINSAQQKVKLLYGPPPTGRNLTCYKYTENKKDKSKKGSPSTAADALAPHKGKDKVVDAILDYQEISKIQSTYVEGYLGVEGNPKKPCRIHAGKIHPTLNQAGTTTGRLSCRTPNVQNWPRSDSEWGKAIRDLIVPPPGHKLLIADYAQIELRLLAHFAGEGTLTRGFHAGIDAHTATAAAVFGVAPEDVTKEMRQVAKGVAFAINYGAGPAKVASMGGISERRAREILAVHEEQFPEIYAYKNRLLRETKAATPVPHLRTLLGRKRRLPNLRHGFKDLRAAAERQVLNSQLQGSNADIIKLAMVRLHQNLLPDMQILLSIHDELAVMCPEEIAEEGAAVLHDAMAGEDMQLLKVPITTDVKICSRWSEAK</sequence>
<dbReference type="GO" id="GO:0006302">
    <property type="term" value="P:double-strand break repair"/>
    <property type="evidence" value="ECO:0007669"/>
    <property type="project" value="TreeGrafter"/>
</dbReference>
<dbReference type="InterPro" id="IPR001098">
    <property type="entry name" value="DNA-dir_DNA_pol_A_palm_dom"/>
</dbReference>
<dbReference type="PANTHER" id="PTHR10133">
    <property type="entry name" value="DNA POLYMERASE I"/>
    <property type="match status" value="1"/>
</dbReference>
<feature type="domain" description="DNA-directed DNA polymerase family A palm" evidence="10">
    <location>
        <begin position="458"/>
        <end position="664"/>
    </location>
</feature>
<keyword evidence="7" id="KW-0238">DNA-binding</keyword>
<gene>
    <name evidence="11" type="ORF">OG327_04380</name>
</gene>
<feature type="compositionally biased region" description="Basic and acidic residues" evidence="9">
    <location>
        <begin position="1"/>
        <end position="15"/>
    </location>
</feature>
<dbReference type="Gene3D" id="1.20.1060.10">
    <property type="entry name" value="Taq DNA Polymerase, Chain T, domain 4"/>
    <property type="match status" value="1"/>
</dbReference>
<dbReference type="InterPro" id="IPR019760">
    <property type="entry name" value="DNA-dir_DNA_pol_A_CS"/>
</dbReference>
<dbReference type="InterPro" id="IPR012337">
    <property type="entry name" value="RNaseH-like_sf"/>
</dbReference>
<keyword evidence="4" id="KW-0548">Nucleotidyltransferase</keyword>
<accession>A0AAU2JIX0</accession>
<dbReference type="EMBL" id="CP108264">
    <property type="protein sequence ID" value="WTU72640.1"/>
    <property type="molecule type" value="Genomic_DNA"/>
</dbReference>
<feature type="region of interest" description="Disordered" evidence="9">
    <location>
        <begin position="1"/>
        <end position="23"/>
    </location>
</feature>
<evidence type="ECO:0000259" key="10">
    <source>
        <dbReference type="SMART" id="SM00482"/>
    </source>
</evidence>
<dbReference type="GO" id="GO:0003887">
    <property type="term" value="F:DNA-directed DNA polymerase activity"/>
    <property type="evidence" value="ECO:0007669"/>
    <property type="project" value="UniProtKB-KW"/>
</dbReference>
<evidence type="ECO:0000256" key="1">
    <source>
        <dbReference type="ARBA" id="ARBA00007705"/>
    </source>
</evidence>
<dbReference type="InterPro" id="IPR036397">
    <property type="entry name" value="RNaseH_sf"/>
</dbReference>
<evidence type="ECO:0000256" key="8">
    <source>
        <dbReference type="ARBA" id="ARBA00049244"/>
    </source>
</evidence>
<dbReference type="EC" id="2.7.7.7" evidence="2"/>
<dbReference type="GO" id="GO:0003677">
    <property type="term" value="F:DNA binding"/>
    <property type="evidence" value="ECO:0007669"/>
    <property type="project" value="UniProtKB-KW"/>
</dbReference>
<dbReference type="PRINTS" id="PR00868">
    <property type="entry name" value="DNAPOLI"/>
</dbReference>
<dbReference type="Pfam" id="PF00476">
    <property type="entry name" value="DNA_pol_A"/>
    <property type="match status" value="1"/>
</dbReference>
<comment type="similarity">
    <text evidence="1">Belongs to the DNA polymerase type-A family.</text>
</comment>
<evidence type="ECO:0000256" key="5">
    <source>
        <dbReference type="ARBA" id="ARBA00022705"/>
    </source>
</evidence>